<feature type="binding site" evidence="4">
    <location>
        <position position="331"/>
    </location>
    <ligand>
        <name>Zn(2+)</name>
        <dbReference type="ChEBI" id="CHEBI:29105"/>
    </ligand>
</feature>
<dbReference type="HAMAP" id="MF_00168">
    <property type="entry name" value="Q_tRNA_Tgt"/>
    <property type="match status" value="1"/>
</dbReference>
<comment type="caution">
    <text evidence="4">Lacks conserved residue(s) required for the propagation of feature annotation.</text>
</comment>
<accession>A0A2H0AKM5</accession>
<feature type="region of interest" description="RNA binding" evidence="4">
    <location>
        <begin position="272"/>
        <end position="278"/>
    </location>
</feature>
<name>A0A2H0AKM5_9BACT</name>
<dbReference type="EC" id="2.4.2.29" evidence="4"/>
<dbReference type="PANTHER" id="PTHR46499:SF1">
    <property type="entry name" value="QUEUINE TRNA-RIBOSYLTRANSFERASE"/>
    <property type="match status" value="1"/>
</dbReference>
<dbReference type="GO" id="GO:0008616">
    <property type="term" value="P:tRNA queuosine(34) biosynthetic process"/>
    <property type="evidence" value="ECO:0007669"/>
    <property type="project" value="UniProtKB-UniRule"/>
</dbReference>
<keyword evidence="3 4" id="KW-0819">tRNA processing</keyword>
<evidence type="ECO:0000256" key="2">
    <source>
        <dbReference type="ARBA" id="ARBA00022679"/>
    </source>
</evidence>
<comment type="catalytic activity">
    <reaction evidence="4">
        <text>7-aminomethyl-7-carbaguanine + guanosine(34) in tRNA = 7-aminomethyl-7-carbaguanosine(34) in tRNA + guanine</text>
        <dbReference type="Rhea" id="RHEA:24104"/>
        <dbReference type="Rhea" id="RHEA-COMP:10341"/>
        <dbReference type="Rhea" id="RHEA-COMP:10342"/>
        <dbReference type="ChEBI" id="CHEBI:16235"/>
        <dbReference type="ChEBI" id="CHEBI:58703"/>
        <dbReference type="ChEBI" id="CHEBI:74269"/>
        <dbReference type="ChEBI" id="CHEBI:82833"/>
        <dbReference type="EC" id="2.4.2.29"/>
    </reaction>
</comment>
<keyword evidence="4" id="KW-0671">Queuosine biosynthesis</keyword>
<gene>
    <name evidence="4 6" type="primary">tgt</name>
    <name evidence="6" type="ORF">COX15_01850</name>
</gene>
<dbReference type="Gene3D" id="3.20.20.105">
    <property type="entry name" value="Queuine tRNA-ribosyltransferase-like"/>
    <property type="match status" value="1"/>
</dbReference>
<evidence type="ECO:0000313" key="7">
    <source>
        <dbReference type="Proteomes" id="UP000230007"/>
    </source>
</evidence>
<dbReference type="GO" id="GO:0008479">
    <property type="term" value="F:tRNA-guanosine(34) queuine transglycosylase activity"/>
    <property type="evidence" value="ECO:0007669"/>
    <property type="project" value="UniProtKB-UniRule"/>
</dbReference>
<comment type="pathway">
    <text evidence="4">tRNA modification; tRNA-queuosine biosynthesis.</text>
</comment>
<keyword evidence="4" id="KW-0479">Metal-binding</keyword>
<feature type="domain" description="tRNA-guanine(15) transglycosylase-like" evidence="5">
    <location>
        <begin position="130"/>
        <end position="381"/>
    </location>
</feature>
<keyword evidence="4" id="KW-0862">Zinc</keyword>
<dbReference type="InterPro" id="IPR004803">
    <property type="entry name" value="TGT"/>
</dbReference>
<dbReference type="InterPro" id="IPR002616">
    <property type="entry name" value="tRNA_ribo_trans-like"/>
</dbReference>
<dbReference type="InterPro" id="IPR036511">
    <property type="entry name" value="TGT-like_sf"/>
</dbReference>
<feature type="binding site" evidence="4">
    <location>
        <position position="329"/>
    </location>
    <ligand>
        <name>Zn(2+)</name>
        <dbReference type="ChEBI" id="CHEBI:29105"/>
    </ligand>
</feature>
<dbReference type="Proteomes" id="UP000230007">
    <property type="component" value="Unassembled WGS sequence"/>
</dbReference>
<comment type="subunit">
    <text evidence="4">Homodimer. Within each dimer, one monomer is responsible for RNA recognition and catalysis, while the other monomer binds to the replacement base PreQ1.</text>
</comment>
<evidence type="ECO:0000256" key="1">
    <source>
        <dbReference type="ARBA" id="ARBA00022676"/>
    </source>
</evidence>
<evidence type="ECO:0000259" key="5">
    <source>
        <dbReference type="Pfam" id="PF01702"/>
    </source>
</evidence>
<comment type="function">
    <text evidence="4">Catalyzes the base-exchange of a guanine (G) residue with the queuine precursor 7-aminomethyl-7-deazaguanine (PreQ1) at position 34 (anticodon wobble position) in tRNAs with GU(N) anticodons (tRNA-Asp, -Asn, -His and -Tyr). Catalysis occurs through a double-displacement mechanism. The nucleophile active site attacks the C1' of nucleotide 34 to detach the guanine base from the RNA, forming a covalent enzyme-RNA intermediate. The proton acceptor active site deprotonates the incoming PreQ1, allowing a nucleophilic attack on the C1' of the ribose to form the product. After dissociation, two additional enzymatic reactions on the tRNA convert PreQ1 to queuine (Q), resulting in the hypermodified nucleoside queuosine (7-(((4,5-cis-dihydroxy-2-cyclopenten-1-yl)amino)methyl)-7-deazaguanosine).</text>
</comment>
<dbReference type="UniPathway" id="UPA00392"/>
<feature type="domain" description="tRNA-guanine(15) transglycosylase-like" evidence="5">
    <location>
        <begin position="13"/>
        <end position="101"/>
    </location>
</feature>
<feature type="binding site" evidence="4">
    <location>
        <position position="360"/>
    </location>
    <ligand>
        <name>Zn(2+)</name>
        <dbReference type="ChEBI" id="CHEBI:29105"/>
    </ligand>
</feature>
<dbReference type="GO" id="GO:0005737">
    <property type="term" value="C:cytoplasm"/>
    <property type="evidence" value="ECO:0007669"/>
    <property type="project" value="TreeGrafter"/>
</dbReference>
<dbReference type="Pfam" id="PF01702">
    <property type="entry name" value="TGT"/>
    <property type="match status" value="2"/>
</dbReference>
<dbReference type="SUPFAM" id="SSF51713">
    <property type="entry name" value="tRNA-guanine transglycosylase"/>
    <property type="match status" value="1"/>
</dbReference>
<evidence type="ECO:0000256" key="3">
    <source>
        <dbReference type="ARBA" id="ARBA00022694"/>
    </source>
</evidence>
<comment type="cofactor">
    <cofactor evidence="4">
        <name>Zn(2+)</name>
        <dbReference type="ChEBI" id="CHEBI:29105"/>
    </cofactor>
    <text evidence="4">Binds 1 zinc ion per subunit.</text>
</comment>
<keyword evidence="2 4" id="KW-0808">Transferase</keyword>
<keyword evidence="1 4" id="KW-0328">Glycosyltransferase</keyword>
<proteinExistence type="inferred from homology"/>
<evidence type="ECO:0000313" key="6">
    <source>
        <dbReference type="EMBL" id="PIP45957.1"/>
    </source>
</evidence>
<sequence length="381" mass="42930">MEFKVLKKSKLSKARLGVIKTAHGEVETPALVPVGTQAVIKTLTSEEVVQTKTQILISNTYHLHHRPGEEVVAKAGGLHKFMNWRRPLMTDSGGFQVFSLGFGRDFQVGKVLKYFPGRHTTVINKNDVSRFVRITDSGVTFRAPNGSEEFLGPEESMEIQEKLGADIIFAFDECTAPLVSYEYAKKALERTHRWAKICAKIHPLGSKQALFGIIQGSRFKDLREESAKFINSLGFKGFGIGGDLGKDKTEMRKIISWVTSHLDEAKPRHLLGIGYLEDMESVVKLGIDLFDCTVPTHYARRGIAFVSGGKLDMNKSVFMKDQKPLDKNCSCFVCMNYKRNYLAHLIRAGEITGMKLLTFHNLYFFNTFVEKVREKIKKGKL</sequence>
<dbReference type="PANTHER" id="PTHR46499">
    <property type="entry name" value="QUEUINE TRNA-RIBOSYLTRANSFERASE"/>
    <property type="match status" value="1"/>
</dbReference>
<reference evidence="6 7" key="1">
    <citation type="submission" date="2017-09" db="EMBL/GenBank/DDBJ databases">
        <title>Depth-based differentiation of microbial function through sediment-hosted aquifers and enrichment of novel symbionts in the deep terrestrial subsurface.</title>
        <authorList>
            <person name="Probst A.J."/>
            <person name="Ladd B."/>
            <person name="Jarett J.K."/>
            <person name="Geller-Mcgrath D.E."/>
            <person name="Sieber C.M."/>
            <person name="Emerson J.B."/>
            <person name="Anantharaman K."/>
            <person name="Thomas B.C."/>
            <person name="Malmstrom R."/>
            <person name="Stieglmeier M."/>
            <person name="Klingl A."/>
            <person name="Woyke T."/>
            <person name="Ryan C.M."/>
            <person name="Banfield J.F."/>
        </authorList>
    </citation>
    <scope>NUCLEOTIDE SEQUENCE [LARGE SCALE GENOMIC DNA]</scope>
    <source>
        <strain evidence="6">CG23_combo_of_CG06-09_8_20_14_all_42_19</strain>
    </source>
</reference>
<protein>
    <recommendedName>
        <fullName evidence="4">Queuine tRNA-ribosyltransferase</fullName>
        <ecNumber evidence="4">2.4.2.29</ecNumber>
    </recommendedName>
    <alternativeName>
        <fullName evidence="4">Guanine insertion enzyme</fullName>
    </alternativeName>
    <alternativeName>
        <fullName evidence="4">tRNA-guanine transglycosylase</fullName>
    </alternativeName>
</protein>
<dbReference type="GO" id="GO:0046872">
    <property type="term" value="F:metal ion binding"/>
    <property type="evidence" value="ECO:0007669"/>
    <property type="project" value="UniProtKB-KW"/>
</dbReference>
<feature type="binding site" evidence="4">
    <location>
        <position position="242"/>
    </location>
    <ligand>
        <name>substrate</name>
    </ligand>
</feature>
<dbReference type="AlphaFoldDB" id="A0A2H0AKM5"/>
<feature type="active site" description="Proton acceptor" evidence="4">
    <location>
        <position position="91"/>
    </location>
</feature>
<dbReference type="NCBIfam" id="TIGR00430">
    <property type="entry name" value="Q_tRNA_tgt"/>
    <property type="match status" value="1"/>
</dbReference>
<feature type="binding site" evidence="4">
    <location>
        <position position="215"/>
    </location>
    <ligand>
        <name>substrate</name>
    </ligand>
</feature>
<organism evidence="6 7">
    <name type="scientific">Candidatus Colwellbacteria bacterium CG23_combo_of_CG06-09_8_20_14_all_42_19</name>
    <dbReference type="NCBI Taxonomy" id="1974541"/>
    <lineage>
        <taxon>Bacteria</taxon>
        <taxon>Candidatus Colwelliibacteriota</taxon>
    </lineage>
</organism>
<comment type="caution">
    <text evidence="6">The sequence shown here is derived from an EMBL/GenBank/DDBJ whole genome shotgun (WGS) entry which is preliminary data.</text>
</comment>
<dbReference type="InterPro" id="IPR050076">
    <property type="entry name" value="ArchSynthase1/Queuine_TRR"/>
</dbReference>
<feature type="binding site" evidence="4">
    <location>
        <position position="172"/>
    </location>
    <ligand>
        <name>substrate</name>
    </ligand>
</feature>
<evidence type="ECO:0000256" key="4">
    <source>
        <dbReference type="HAMAP-Rule" id="MF_00168"/>
    </source>
</evidence>
<dbReference type="NCBIfam" id="TIGR00449">
    <property type="entry name" value="tgt_general"/>
    <property type="match status" value="1"/>
</dbReference>
<dbReference type="EMBL" id="PCSK01000041">
    <property type="protein sequence ID" value="PIP45957.1"/>
    <property type="molecule type" value="Genomic_DNA"/>
</dbReference>
<feature type="active site" description="Nucleophile" evidence="4">
    <location>
        <position position="291"/>
    </location>
</feature>
<feature type="binding site" evidence="4">
    <location>
        <begin position="91"/>
        <end position="95"/>
    </location>
    <ligand>
        <name>substrate</name>
    </ligand>
</feature>
<comment type="similarity">
    <text evidence="4">Belongs to the queuine tRNA-ribosyltransferase family.</text>
</comment>
<feature type="binding site" evidence="4">
    <location>
        <position position="334"/>
    </location>
    <ligand>
        <name>Zn(2+)</name>
        <dbReference type="ChEBI" id="CHEBI:29105"/>
    </ligand>
</feature>